<dbReference type="RefSeq" id="WP_123099596.1">
    <property type="nucleotide sequence ID" value="NZ_RIBZ01000124.1"/>
</dbReference>
<accession>A0A3M8WKQ1</accession>
<organism evidence="2 3">
    <name type="scientific">Streptomyces botrytidirepellens</name>
    <dbReference type="NCBI Taxonomy" id="2486417"/>
    <lineage>
        <taxon>Bacteria</taxon>
        <taxon>Bacillati</taxon>
        <taxon>Actinomycetota</taxon>
        <taxon>Actinomycetes</taxon>
        <taxon>Kitasatosporales</taxon>
        <taxon>Streptomycetaceae</taxon>
        <taxon>Streptomyces</taxon>
    </lineage>
</organism>
<protein>
    <recommendedName>
        <fullName evidence="4">Lipoprotein</fullName>
    </recommendedName>
</protein>
<evidence type="ECO:0000256" key="1">
    <source>
        <dbReference type="SAM" id="MobiDB-lite"/>
    </source>
</evidence>
<feature type="region of interest" description="Disordered" evidence="1">
    <location>
        <begin position="29"/>
        <end position="71"/>
    </location>
</feature>
<proteinExistence type="predicted"/>
<name>A0A3M8WKQ1_9ACTN</name>
<keyword evidence="3" id="KW-1185">Reference proteome</keyword>
<sequence>MSERYGNRTVRWIAGAAVVAAVVGVTGCSKEAESGEGEKPVANSSTAAGSEKQGEDSAASKPSGPRQATAEDAVATWVTAVIKGQPKQACLVMADPATGSSPAKVGTPSRCNGNTPEVREMRENVGKLRTSFTPKQSTGDPKVDVARVPATGGKAVVPADKVTVDGQTLDKVILSNSTGLKAGQLDVKVEATEIKDAWYVTNLDFNLG</sequence>
<dbReference type="AlphaFoldDB" id="A0A3M8WKQ1"/>
<reference evidence="2 3" key="1">
    <citation type="submission" date="2018-11" db="EMBL/GenBank/DDBJ databases">
        <title>The Potential of Streptomyces as Biocontrol Agents against the Tomato grey mould, Botrytis cinerea (Gray mold) Frontiers in Microbiology.</title>
        <authorList>
            <person name="Li D."/>
        </authorList>
    </citation>
    <scope>NUCLEOTIDE SEQUENCE [LARGE SCALE GENOMIC DNA]</scope>
    <source>
        <strain evidence="2 3">NEAU-LD23</strain>
    </source>
</reference>
<feature type="compositionally biased region" description="Basic and acidic residues" evidence="1">
    <location>
        <begin position="30"/>
        <end position="39"/>
    </location>
</feature>
<evidence type="ECO:0008006" key="4">
    <source>
        <dbReference type="Google" id="ProtNLM"/>
    </source>
</evidence>
<dbReference type="PROSITE" id="PS51257">
    <property type="entry name" value="PROKAR_LIPOPROTEIN"/>
    <property type="match status" value="1"/>
</dbReference>
<dbReference type="Proteomes" id="UP000275401">
    <property type="component" value="Unassembled WGS sequence"/>
</dbReference>
<dbReference type="EMBL" id="RIBZ01000124">
    <property type="protein sequence ID" value="RNG30642.1"/>
    <property type="molecule type" value="Genomic_DNA"/>
</dbReference>
<comment type="caution">
    <text evidence="2">The sequence shown here is derived from an EMBL/GenBank/DDBJ whole genome shotgun (WGS) entry which is preliminary data.</text>
</comment>
<evidence type="ECO:0000313" key="3">
    <source>
        <dbReference type="Proteomes" id="UP000275401"/>
    </source>
</evidence>
<gene>
    <name evidence="2" type="ORF">EEJ42_09900</name>
</gene>
<evidence type="ECO:0000313" key="2">
    <source>
        <dbReference type="EMBL" id="RNG30642.1"/>
    </source>
</evidence>